<dbReference type="GO" id="GO:0005524">
    <property type="term" value="F:ATP binding"/>
    <property type="evidence" value="ECO:0007669"/>
    <property type="project" value="UniProtKB-KW"/>
</dbReference>
<keyword evidence="5" id="KW-0547">Nucleotide-binding</keyword>
<gene>
    <name evidence="10" type="ORF">CR492_15985</name>
</gene>
<dbReference type="InterPro" id="IPR013656">
    <property type="entry name" value="PAS_4"/>
</dbReference>
<sequence length="358" mass="38616">MADSIQNSAGAPTLAQAIIDTIPEPFVVLDDHLCVVGATRAFYQTFQVDPEGTLGRPLYGLGEGEWGFPELRLLLETILPERATMNDFEITHDFANLGRKTLVLSARRVLSSDSANATILLSFTDITTRRAHEREKEELLEQTQELLQQKQVLLEEMEHRVANSLQMIASILLLKARAVTSEETRVHLQDAHQRVMSIAAVQKHLHASSGVREIEVSSYLSTLCGSLAASMVGDDQPIEVKVEADEGTIDSANAVSIGLIVTELLINAIKYAFPVDKVDARVLVTYEIKGSDWKLTVADNGVGKGLSTARGADSGLGTAIVSALTHQLDAKFAVVSDATGTSASITRATFTSRPAPAP</sequence>
<evidence type="ECO:0000256" key="8">
    <source>
        <dbReference type="SAM" id="Coils"/>
    </source>
</evidence>
<evidence type="ECO:0000256" key="4">
    <source>
        <dbReference type="ARBA" id="ARBA00022679"/>
    </source>
</evidence>
<dbReference type="Gene3D" id="3.30.450.20">
    <property type="entry name" value="PAS domain"/>
    <property type="match status" value="1"/>
</dbReference>
<dbReference type="RefSeq" id="WP_102844731.1">
    <property type="nucleotide sequence ID" value="NZ_PDZR01000021.1"/>
</dbReference>
<proteinExistence type="predicted"/>
<keyword evidence="3" id="KW-0597">Phosphoprotein</keyword>
<evidence type="ECO:0000256" key="1">
    <source>
        <dbReference type="ARBA" id="ARBA00000085"/>
    </source>
</evidence>
<dbReference type="InterPro" id="IPR011495">
    <property type="entry name" value="Sig_transdc_His_kin_sub2_dim/P"/>
</dbReference>
<dbReference type="AlphaFoldDB" id="A0A2J7TDZ4"/>
<evidence type="ECO:0000313" key="10">
    <source>
        <dbReference type="EMBL" id="PNG24997.1"/>
    </source>
</evidence>
<organism evidence="10 11">
    <name type="scientific">Methylocella silvestris</name>
    <dbReference type="NCBI Taxonomy" id="199596"/>
    <lineage>
        <taxon>Bacteria</taxon>
        <taxon>Pseudomonadati</taxon>
        <taxon>Pseudomonadota</taxon>
        <taxon>Alphaproteobacteria</taxon>
        <taxon>Hyphomicrobiales</taxon>
        <taxon>Beijerinckiaceae</taxon>
        <taxon>Methylocella</taxon>
    </lineage>
</organism>
<keyword evidence="8" id="KW-0175">Coiled coil</keyword>
<feature type="domain" description="Histidine kinase/HSP90-like ATPase" evidence="9">
    <location>
        <begin position="252"/>
        <end position="356"/>
    </location>
</feature>
<feature type="coiled-coil region" evidence="8">
    <location>
        <begin position="129"/>
        <end position="160"/>
    </location>
</feature>
<dbReference type="InterPro" id="IPR035965">
    <property type="entry name" value="PAS-like_dom_sf"/>
</dbReference>
<dbReference type="PANTHER" id="PTHR41523:SF8">
    <property type="entry name" value="ETHYLENE RESPONSE SENSOR PROTEIN"/>
    <property type="match status" value="1"/>
</dbReference>
<dbReference type="Pfam" id="PF07568">
    <property type="entry name" value="HisKA_2"/>
    <property type="match status" value="1"/>
</dbReference>
<dbReference type="SMART" id="SM00387">
    <property type="entry name" value="HATPase_c"/>
    <property type="match status" value="1"/>
</dbReference>
<evidence type="ECO:0000256" key="2">
    <source>
        <dbReference type="ARBA" id="ARBA00012438"/>
    </source>
</evidence>
<comment type="caution">
    <text evidence="10">The sequence shown here is derived from an EMBL/GenBank/DDBJ whole genome shotgun (WGS) entry which is preliminary data.</text>
</comment>
<evidence type="ECO:0000256" key="3">
    <source>
        <dbReference type="ARBA" id="ARBA00022553"/>
    </source>
</evidence>
<dbReference type="Pfam" id="PF08448">
    <property type="entry name" value="PAS_4"/>
    <property type="match status" value="1"/>
</dbReference>
<evidence type="ECO:0000256" key="5">
    <source>
        <dbReference type="ARBA" id="ARBA00022741"/>
    </source>
</evidence>
<reference evidence="10 11" key="1">
    <citation type="submission" date="2017-10" db="EMBL/GenBank/DDBJ databases">
        <title>Genome announcement of Methylocella silvestris TVC from permafrost.</title>
        <authorList>
            <person name="Wang J."/>
            <person name="Geng K."/>
            <person name="Ul-Haque F."/>
            <person name="Crombie A.T."/>
            <person name="Street L.E."/>
            <person name="Wookey P.A."/>
            <person name="Murrell J.C."/>
            <person name="Pratscher J."/>
        </authorList>
    </citation>
    <scope>NUCLEOTIDE SEQUENCE [LARGE SCALE GENOMIC DNA]</scope>
    <source>
        <strain evidence="10 11">TVC</strain>
    </source>
</reference>
<name>A0A2J7TDZ4_METSI</name>
<evidence type="ECO:0000256" key="7">
    <source>
        <dbReference type="ARBA" id="ARBA00022840"/>
    </source>
</evidence>
<dbReference type="Pfam" id="PF13581">
    <property type="entry name" value="HATPase_c_2"/>
    <property type="match status" value="1"/>
</dbReference>
<protein>
    <recommendedName>
        <fullName evidence="2">histidine kinase</fullName>
        <ecNumber evidence="2">2.7.13.3</ecNumber>
    </recommendedName>
</protein>
<comment type="catalytic activity">
    <reaction evidence="1">
        <text>ATP + protein L-histidine = ADP + protein N-phospho-L-histidine.</text>
        <dbReference type="EC" id="2.7.13.3"/>
    </reaction>
</comment>
<accession>A0A2J7TDZ4</accession>
<dbReference type="GO" id="GO:0004673">
    <property type="term" value="F:protein histidine kinase activity"/>
    <property type="evidence" value="ECO:0007669"/>
    <property type="project" value="UniProtKB-EC"/>
</dbReference>
<dbReference type="EMBL" id="PDZR01000021">
    <property type="protein sequence ID" value="PNG24997.1"/>
    <property type="molecule type" value="Genomic_DNA"/>
</dbReference>
<dbReference type="InterPro" id="IPR036890">
    <property type="entry name" value="HATPase_C_sf"/>
</dbReference>
<dbReference type="OrthoDB" id="7297573at2"/>
<dbReference type="SUPFAM" id="SSF55785">
    <property type="entry name" value="PYP-like sensor domain (PAS domain)"/>
    <property type="match status" value="1"/>
</dbReference>
<keyword evidence="6 10" id="KW-0418">Kinase</keyword>
<dbReference type="InterPro" id="IPR003594">
    <property type="entry name" value="HATPase_dom"/>
</dbReference>
<dbReference type="EC" id="2.7.13.3" evidence="2"/>
<keyword evidence="4" id="KW-0808">Transferase</keyword>
<dbReference type="PANTHER" id="PTHR41523">
    <property type="entry name" value="TWO-COMPONENT SYSTEM SENSOR PROTEIN"/>
    <property type="match status" value="1"/>
</dbReference>
<evidence type="ECO:0000313" key="11">
    <source>
        <dbReference type="Proteomes" id="UP000236286"/>
    </source>
</evidence>
<dbReference type="Proteomes" id="UP000236286">
    <property type="component" value="Unassembled WGS sequence"/>
</dbReference>
<keyword evidence="7" id="KW-0067">ATP-binding</keyword>
<evidence type="ECO:0000256" key="6">
    <source>
        <dbReference type="ARBA" id="ARBA00022777"/>
    </source>
</evidence>
<dbReference type="SUPFAM" id="SSF55874">
    <property type="entry name" value="ATPase domain of HSP90 chaperone/DNA topoisomerase II/histidine kinase"/>
    <property type="match status" value="1"/>
</dbReference>
<dbReference type="Gene3D" id="3.30.565.10">
    <property type="entry name" value="Histidine kinase-like ATPase, C-terminal domain"/>
    <property type="match status" value="1"/>
</dbReference>
<evidence type="ECO:0000259" key="9">
    <source>
        <dbReference type="SMART" id="SM00387"/>
    </source>
</evidence>